<dbReference type="AlphaFoldDB" id="A0A937F6M1"/>
<dbReference type="InterPro" id="IPR005122">
    <property type="entry name" value="Uracil-DNA_glycosylase-like"/>
</dbReference>
<name>A0A937F6M1_9BACT</name>
<evidence type="ECO:0000256" key="1">
    <source>
        <dbReference type="ARBA" id="ARBA00022763"/>
    </source>
</evidence>
<dbReference type="RefSeq" id="WP_202245168.1">
    <property type="nucleotide sequence ID" value="NZ_JAESIY010000007.1"/>
</dbReference>
<dbReference type="EMBL" id="JAESIY010000007">
    <property type="protein sequence ID" value="MBL3657392.1"/>
    <property type="molecule type" value="Genomic_DNA"/>
</dbReference>
<reference evidence="5" key="1">
    <citation type="submission" date="2021-01" db="EMBL/GenBank/DDBJ databases">
        <title>Fulvivirga kasyanovii gen. nov., sp nov., a novel member of the phylum Bacteroidetes isolated from seawater in a mussel farm.</title>
        <authorList>
            <person name="Zhao L.-H."/>
            <person name="Wang Z.-J."/>
        </authorList>
    </citation>
    <scope>NUCLEOTIDE SEQUENCE</scope>
    <source>
        <strain evidence="5">2943</strain>
    </source>
</reference>
<dbReference type="GO" id="GO:0006285">
    <property type="term" value="P:base-excision repair, AP site formation"/>
    <property type="evidence" value="ECO:0007669"/>
    <property type="project" value="InterPro"/>
</dbReference>
<keyword evidence="2" id="KW-0378">Hydrolase</keyword>
<dbReference type="SUPFAM" id="SSF52141">
    <property type="entry name" value="Uracil-DNA glycosylase-like"/>
    <property type="match status" value="1"/>
</dbReference>
<keyword evidence="1" id="KW-0227">DNA damage</keyword>
<protein>
    <submittedName>
        <fullName evidence="5">Mismatch-specific DNA-glycosylase</fullName>
    </submittedName>
</protein>
<dbReference type="GO" id="GO:0008263">
    <property type="term" value="F:pyrimidine-specific mismatch base pair DNA N-glycosylase activity"/>
    <property type="evidence" value="ECO:0007669"/>
    <property type="project" value="TreeGrafter"/>
</dbReference>
<dbReference type="GO" id="GO:0004844">
    <property type="term" value="F:uracil DNA N-glycosylase activity"/>
    <property type="evidence" value="ECO:0007669"/>
    <property type="project" value="TreeGrafter"/>
</dbReference>
<evidence type="ECO:0000313" key="6">
    <source>
        <dbReference type="Proteomes" id="UP000659388"/>
    </source>
</evidence>
<dbReference type="InterPro" id="IPR036895">
    <property type="entry name" value="Uracil-DNA_glycosylase-like_sf"/>
</dbReference>
<sequence>MLKDVLTHNLDVIFCGTAKGTASFKKGFYYAGPGNKFYDILYQAGFTNRKLEPKDCFQINQYKIGLTDLVHTQYGNDNEVSDDSYEVDNFIDKILAYQPKYVAFNSKKGASFVLGYGGFTKHVKYGLQEKTIGESKMFVLPSTSGSARRYWDEEYWFQLKQLIIDK</sequence>
<dbReference type="Pfam" id="PF03167">
    <property type="entry name" value="UDG"/>
    <property type="match status" value="1"/>
</dbReference>
<evidence type="ECO:0000256" key="3">
    <source>
        <dbReference type="ARBA" id="ARBA00023204"/>
    </source>
</evidence>
<gene>
    <name evidence="5" type="ORF">JL102_14690</name>
</gene>
<keyword evidence="6" id="KW-1185">Reference proteome</keyword>
<evidence type="ECO:0000256" key="2">
    <source>
        <dbReference type="ARBA" id="ARBA00022801"/>
    </source>
</evidence>
<dbReference type="PANTHER" id="PTHR12159:SF9">
    <property type="entry name" value="G_T MISMATCH-SPECIFIC THYMINE DNA GLYCOSYLASE"/>
    <property type="match status" value="1"/>
</dbReference>
<accession>A0A937F6M1</accession>
<dbReference type="Proteomes" id="UP000659388">
    <property type="component" value="Unassembled WGS sequence"/>
</dbReference>
<feature type="domain" description="Uracil-DNA glycosylase-like" evidence="4">
    <location>
        <begin position="8"/>
        <end position="153"/>
    </location>
</feature>
<comment type="caution">
    <text evidence="5">The sequence shown here is derived from an EMBL/GenBank/DDBJ whole genome shotgun (WGS) entry which is preliminary data.</text>
</comment>
<dbReference type="InterPro" id="IPR015637">
    <property type="entry name" value="MUG/TDG"/>
</dbReference>
<evidence type="ECO:0000259" key="4">
    <source>
        <dbReference type="Pfam" id="PF03167"/>
    </source>
</evidence>
<organism evidence="5 6">
    <name type="scientific">Fulvivirga sediminis</name>
    <dbReference type="NCBI Taxonomy" id="2803949"/>
    <lineage>
        <taxon>Bacteria</taxon>
        <taxon>Pseudomonadati</taxon>
        <taxon>Bacteroidota</taxon>
        <taxon>Cytophagia</taxon>
        <taxon>Cytophagales</taxon>
        <taxon>Fulvivirgaceae</taxon>
        <taxon>Fulvivirga</taxon>
    </lineage>
</organism>
<dbReference type="PANTHER" id="PTHR12159">
    <property type="entry name" value="G/T AND G/U MISMATCH-SPECIFIC DNA GLYCOSYLASE"/>
    <property type="match status" value="1"/>
</dbReference>
<proteinExistence type="predicted"/>
<keyword evidence="3" id="KW-0234">DNA repair</keyword>
<dbReference type="Gene3D" id="3.40.470.10">
    <property type="entry name" value="Uracil-DNA glycosylase-like domain"/>
    <property type="match status" value="1"/>
</dbReference>
<evidence type="ECO:0000313" key="5">
    <source>
        <dbReference type="EMBL" id="MBL3657392.1"/>
    </source>
</evidence>
<dbReference type="CDD" id="cd10028">
    <property type="entry name" value="UDG-F2_TDG_MUG"/>
    <property type="match status" value="1"/>
</dbReference>